<keyword evidence="2 6" id="KW-0812">Transmembrane</keyword>
<keyword evidence="3 6" id="KW-1133">Transmembrane helix</keyword>
<feature type="transmembrane region" description="Helical" evidence="6">
    <location>
        <begin position="243"/>
        <end position="265"/>
    </location>
</feature>
<name>A0A6M2DYM1_XENCH</name>
<feature type="transmembrane region" description="Helical" evidence="6">
    <location>
        <begin position="46"/>
        <end position="65"/>
    </location>
</feature>
<evidence type="ECO:0000256" key="4">
    <source>
        <dbReference type="ARBA" id="ARBA00023136"/>
    </source>
</evidence>
<evidence type="ECO:0000256" key="3">
    <source>
        <dbReference type="ARBA" id="ARBA00022989"/>
    </source>
</evidence>
<feature type="transmembrane region" description="Helical" evidence="6">
    <location>
        <begin position="179"/>
        <end position="200"/>
    </location>
</feature>
<dbReference type="Gene3D" id="1.20.1250.20">
    <property type="entry name" value="MFS general substrate transporter like domains"/>
    <property type="match status" value="2"/>
</dbReference>
<reference evidence="8" key="1">
    <citation type="submission" date="2020-03" db="EMBL/GenBank/DDBJ databases">
        <title>Transcriptomic Profiling of the Digestive Tract of the Rat Flea, Xenopsylla cheopis, Following Blood Feeding and Infection with Yersinia pestis.</title>
        <authorList>
            <person name="Bland D.M."/>
            <person name="Martens C.A."/>
            <person name="Virtaneva K."/>
            <person name="Kanakabandi K."/>
            <person name="Long D."/>
            <person name="Rosenke R."/>
            <person name="Saturday G.A."/>
            <person name="Hoyt F.H."/>
            <person name="Bruno D.P."/>
            <person name="Ribeiro J.M.C."/>
            <person name="Hinnebusch J."/>
        </authorList>
    </citation>
    <scope>NUCLEOTIDE SEQUENCE</scope>
</reference>
<feature type="transmembrane region" description="Helical" evidence="6">
    <location>
        <begin position="277"/>
        <end position="297"/>
    </location>
</feature>
<evidence type="ECO:0000256" key="6">
    <source>
        <dbReference type="SAM" id="Phobius"/>
    </source>
</evidence>
<dbReference type="GO" id="GO:0022857">
    <property type="term" value="F:transmembrane transporter activity"/>
    <property type="evidence" value="ECO:0007669"/>
    <property type="project" value="InterPro"/>
</dbReference>
<dbReference type="InterPro" id="IPR011701">
    <property type="entry name" value="MFS"/>
</dbReference>
<dbReference type="AlphaFoldDB" id="A0A6M2DYM1"/>
<dbReference type="FunFam" id="1.20.1250.20:FF:000532">
    <property type="entry name" value="SLC (SoLute Carrier) homolog"/>
    <property type="match status" value="1"/>
</dbReference>
<evidence type="ECO:0000256" key="5">
    <source>
        <dbReference type="SAM" id="MobiDB-lite"/>
    </source>
</evidence>
<feature type="domain" description="Major facilitator superfamily (MFS) profile" evidence="7">
    <location>
        <begin position="1"/>
        <end position="335"/>
    </location>
</feature>
<dbReference type="InterPro" id="IPR050382">
    <property type="entry name" value="MFS_Na/Anion_cotransporter"/>
</dbReference>
<sequence>MPVAARVHPEMLFILRIIQGIVCGLCLPAMYVIFSKWASPAERTKLMGVAYTGFPLANVIIFPLASTLCQTGIDGGWPMIFYVTGGFGTLCSIIFYFVVFDDADSHPRISPGERRYLNSVIARTNNKKMVVPWGSIIKSVPVHAYNVAHFCQTWAFVTLAINLPMLMKEVLYFDLKANGLLSALPYICALITRIAIAYLFKPMQDFLGLNTTNMRKVNHLIGTIIPGISILCIALLTCEQKYLAVFLIMLTAMFTDIAFTGSYLLSYLELAPRYAGLLTGISNTIGSMPGVITNTLVGYITTNGTPEEWMVVIYIMSGMYFLGGLFYAFFGSSELQEWAKETESDPERETIRVEDGKIRD</sequence>
<feature type="transmembrane region" description="Helical" evidence="6">
    <location>
        <begin position="77"/>
        <end position="99"/>
    </location>
</feature>
<feature type="region of interest" description="Disordered" evidence="5">
    <location>
        <begin position="341"/>
        <end position="360"/>
    </location>
</feature>
<dbReference type="GO" id="GO:0006820">
    <property type="term" value="P:monoatomic anion transport"/>
    <property type="evidence" value="ECO:0007669"/>
    <property type="project" value="TreeGrafter"/>
</dbReference>
<dbReference type="InterPro" id="IPR036259">
    <property type="entry name" value="MFS_trans_sf"/>
</dbReference>
<protein>
    <submittedName>
        <fullName evidence="8">Putative permease of the major facilitator superfamily protein</fullName>
    </submittedName>
</protein>
<keyword evidence="4 6" id="KW-0472">Membrane</keyword>
<dbReference type="PROSITE" id="PS50850">
    <property type="entry name" value="MFS"/>
    <property type="match status" value="1"/>
</dbReference>
<dbReference type="EMBL" id="GIIL01007713">
    <property type="protein sequence ID" value="NOV51439.1"/>
    <property type="molecule type" value="Transcribed_RNA"/>
</dbReference>
<accession>A0A6M2DYM1</accession>
<evidence type="ECO:0000256" key="2">
    <source>
        <dbReference type="ARBA" id="ARBA00022692"/>
    </source>
</evidence>
<evidence type="ECO:0000256" key="1">
    <source>
        <dbReference type="ARBA" id="ARBA00004141"/>
    </source>
</evidence>
<proteinExistence type="predicted"/>
<evidence type="ECO:0000313" key="8">
    <source>
        <dbReference type="EMBL" id="NOV51439.1"/>
    </source>
</evidence>
<feature type="transmembrane region" description="Helical" evidence="6">
    <location>
        <begin position="12"/>
        <end position="34"/>
    </location>
</feature>
<dbReference type="SUPFAM" id="SSF103473">
    <property type="entry name" value="MFS general substrate transporter"/>
    <property type="match status" value="1"/>
</dbReference>
<dbReference type="GO" id="GO:0016020">
    <property type="term" value="C:membrane"/>
    <property type="evidence" value="ECO:0007669"/>
    <property type="project" value="UniProtKB-SubCell"/>
</dbReference>
<feature type="transmembrane region" description="Helical" evidence="6">
    <location>
        <begin position="309"/>
        <end position="330"/>
    </location>
</feature>
<organism evidence="8">
    <name type="scientific">Xenopsylla cheopis</name>
    <name type="common">Oriental rat flea</name>
    <name type="synonym">Pulex cheopis</name>
    <dbReference type="NCBI Taxonomy" id="163159"/>
    <lineage>
        <taxon>Eukaryota</taxon>
        <taxon>Metazoa</taxon>
        <taxon>Ecdysozoa</taxon>
        <taxon>Arthropoda</taxon>
        <taxon>Hexapoda</taxon>
        <taxon>Insecta</taxon>
        <taxon>Pterygota</taxon>
        <taxon>Neoptera</taxon>
        <taxon>Endopterygota</taxon>
        <taxon>Siphonaptera</taxon>
        <taxon>Pulicidae</taxon>
        <taxon>Xenopsyllinae</taxon>
        <taxon>Xenopsylla</taxon>
    </lineage>
</organism>
<feature type="transmembrane region" description="Helical" evidence="6">
    <location>
        <begin position="220"/>
        <end position="237"/>
    </location>
</feature>
<dbReference type="Pfam" id="PF07690">
    <property type="entry name" value="MFS_1"/>
    <property type="match status" value="1"/>
</dbReference>
<evidence type="ECO:0000259" key="7">
    <source>
        <dbReference type="PROSITE" id="PS50850"/>
    </source>
</evidence>
<comment type="subcellular location">
    <subcellularLocation>
        <location evidence="1">Membrane</location>
        <topology evidence="1">Multi-pass membrane protein</topology>
    </subcellularLocation>
</comment>
<dbReference type="PANTHER" id="PTHR11662">
    <property type="entry name" value="SOLUTE CARRIER FAMILY 17"/>
    <property type="match status" value="1"/>
</dbReference>
<dbReference type="InterPro" id="IPR020846">
    <property type="entry name" value="MFS_dom"/>
</dbReference>
<dbReference type="PANTHER" id="PTHR11662:SF455">
    <property type="entry name" value="GH23975P"/>
    <property type="match status" value="1"/>
</dbReference>